<dbReference type="InterPro" id="IPR001680">
    <property type="entry name" value="WD40_rpt"/>
</dbReference>
<dbReference type="Proteomes" id="UP000193560">
    <property type="component" value="Unassembled WGS sequence"/>
</dbReference>
<sequence length="348" mass="38549">MSSLYSKKQTPTVPIPIPIVQNNGNFTQENKQMVHGVETTIQHWQLRNLVSSPSSHVVVLPHHNSLQFYNTKLKSVIRTVDLPFAPMSVDTKYGYVAVAGPRGLTLVRALDNDWSSDVFNVGPGMNNTIGLSKIGQDIRVTVCNNNHTIHTYSVPSMERISYLELPSAVNHTSVSADGKQMLATSDTGDVYRFSIQGDTYNLETTYKVSSEACLGCAWHPSSTMFAVTSQDGQVNVYNAVTQEKLCQLVSSETRKTRKAARCVAFSKGPLDLLVYSEHVSQVNIVDTRTFDRRQIIRLAPHDMDAHIAGITFSPDNQSLFVAMEDNLTELVLDLACRRQFPGATPLPF</sequence>
<dbReference type="InterPro" id="IPR036322">
    <property type="entry name" value="WD40_repeat_dom_sf"/>
</dbReference>
<feature type="domain" description="DUF2415" evidence="1">
    <location>
        <begin position="259"/>
        <end position="296"/>
    </location>
</feature>
<dbReference type="OrthoDB" id="64353at2759"/>
<keyword evidence="3" id="KW-1185">Reference proteome</keyword>
<proteinExistence type="predicted"/>
<evidence type="ECO:0000313" key="2">
    <source>
        <dbReference type="EMBL" id="ORZ06473.1"/>
    </source>
</evidence>
<dbReference type="PANTHER" id="PTHR43991">
    <property type="entry name" value="WD REPEAT PROTEIN (AFU_ORTHOLOGUE AFUA_8G05640)-RELATED"/>
    <property type="match status" value="1"/>
</dbReference>
<dbReference type="SMART" id="SM00320">
    <property type="entry name" value="WD40"/>
    <property type="match status" value="2"/>
</dbReference>
<dbReference type="SUPFAM" id="SSF50978">
    <property type="entry name" value="WD40 repeat-like"/>
    <property type="match status" value="1"/>
</dbReference>
<dbReference type="Pfam" id="PF10313">
    <property type="entry name" value="DUF2415"/>
    <property type="match status" value="1"/>
</dbReference>
<dbReference type="InterPro" id="IPR019417">
    <property type="entry name" value="DUF2415"/>
</dbReference>
<gene>
    <name evidence="2" type="ORF">BCR42DRAFT_427192</name>
</gene>
<accession>A0A1X2I0E9</accession>
<name>A0A1X2I0E9_9FUNG</name>
<dbReference type="PANTHER" id="PTHR43991:SF9">
    <property type="entry name" value="DUF2415 DOMAIN-CONTAINING PROTEIN"/>
    <property type="match status" value="1"/>
</dbReference>
<dbReference type="AlphaFoldDB" id="A0A1X2I0E9"/>
<evidence type="ECO:0000313" key="3">
    <source>
        <dbReference type="Proteomes" id="UP000193560"/>
    </source>
</evidence>
<dbReference type="InterPro" id="IPR015943">
    <property type="entry name" value="WD40/YVTN_repeat-like_dom_sf"/>
</dbReference>
<evidence type="ECO:0000259" key="1">
    <source>
        <dbReference type="Pfam" id="PF10313"/>
    </source>
</evidence>
<dbReference type="Pfam" id="PF00400">
    <property type="entry name" value="WD40"/>
    <property type="match status" value="1"/>
</dbReference>
<comment type="caution">
    <text evidence="2">The sequence shown here is derived from an EMBL/GenBank/DDBJ whole genome shotgun (WGS) entry which is preliminary data.</text>
</comment>
<dbReference type="STRING" id="90262.A0A1X2I0E9"/>
<protein>
    <submittedName>
        <fullName evidence="2">WD40-repeat-containing domain protein</fullName>
    </submittedName>
</protein>
<reference evidence="2 3" key="1">
    <citation type="submission" date="2016-07" db="EMBL/GenBank/DDBJ databases">
        <title>Pervasive Adenine N6-methylation of Active Genes in Fungi.</title>
        <authorList>
            <consortium name="DOE Joint Genome Institute"/>
            <person name="Mondo S.J."/>
            <person name="Dannebaum R.O."/>
            <person name="Kuo R.C."/>
            <person name="Labutti K."/>
            <person name="Haridas S."/>
            <person name="Kuo A."/>
            <person name="Salamov A."/>
            <person name="Ahrendt S.R."/>
            <person name="Lipzen A."/>
            <person name="Sullivan W."/>
            <person name="Andreopoulos W.B."/>
            <person name="Clum A."/>
            <person name="Lindquist E."/>
            <person name="Daum C."/>
            <person name="Ramamoorthy G.K."/>
            <person name="Gryganskyi A."/>
            <person name="Culley D."/>
            <person name="Magnuson J.K."/>
            <person name="James T.Y."/>
            <person name="O'Malley M.A."/>
            <person name="Stajich J.E."/>
            <person name="Spatafora J.W."/>
            <person name="Visel A."/>
            <person name="Grigoriev I.V."/>
        </authorList>
    </citation>
    <scope>NUCLEOTIDE SEQUENCE [LARGE SCALE GENOMIC DNA]</scope>
    <source>
        <strain evidence="2 3">NRRL 1336</strain>
    </source>
</reference>
<organism evidence="2 3">
    <name type="scientific">Absidia repens</name>
    <dbReference type="NCBI Taxonomy" id="90262"/>
    <lineage>
        <taxon>Eukaryota</taxon>
        <taxon>Fungi</taxon>
        <taxon>Fungi incertae sedis</taxon>
        <taxon>Mucoromycota</taxon>
        <taxon>Mucoromycotina</taxon>
        <taxon>Mucoromycetes</taxon>
        <taxon>Mucorales</taxon>
        <taxon>Cunninghamellaceae</taxon>
        <taxon>Absidia</taxon>
    </lineage>
</organism>
<dbReference type="Gene3D" id="2.130.10.10">
    <property type="entry name" value="YVTN repeat-like/Quinoprotein amine dehydrogenase"/>
    <property type="match status" value="1"/>
</dbReference>
<dbReference type="EMBL" id="MCGE01000039">
    <property type="protein sequence ID" value="ORZ06473.1"/>
    <property type="molecule type" value="Genomic_DNA"/>
</dbReference>